<evidence type="ECO:0000313" key="4">
    <source>
        <dbReference type="Proteomes" id="UP001519654"/>
    </source>
</evidence>
<protein>
    <submittedName>
        <fullName evidence="3">Uncharacterized protein</fullName>
    </submittedName>
</protein>
<dbReference type="Proteomes" id="UP001519654">
    <property type="component" value="Unassembled WGS sequence"/>
</dbReference>
<organism evidence="3 4">
    <name type="scientific">Paractinoplanes bogorensis</name>
    <dbReference type="NCBI Taxonomy" id="1610840"/>
    <lineage>
        <taxon>Bacteria</taxon>
        <taxon>Bacillati</taxon>
        <taxon>Actinomycetota</taxon>
        <taxon>Actinomycetes</taxon>
        <taxon>Micromonosporales</taxon>
        <taxon>Micromonosporaceae</taxon>
        <taxon>Paractinoplanes</taxon>
    </lineage>
</organism>
<comment type="caution">
    <text evidence="3">The sequence shown here is derived from an EMBL/GenBank/DDBJ whole genome shotgun (WGS) entry which is preliminary data.</text>
</comment>
<keyword evidence="2" id="KW-1133">Transmembrane helix</keyword>
<accession>A0ABS5YF20</accession>
<gene>
    <name evidence="3" type="ORF">KOI35_00150</name>
</gene>
<keyword evidence="4" id="KW-1185">Reference proteome</keyword>
<dbReference type="RefSeq" id="WP_215783919.1">
    <property type="nucleotide sequence ID" value="NZ_JAHKKG010000001.1"/>
</dbReference>
<name>A0ABS5YF20_9ACTN</name>
<keyword evidence="2" id="KW-0812">Transmembrane</keyword>
<evidence type="ECO:0000256" key="2">
    <source>
        <dbReference type="SAM" id="Phobius"/>
    </source>
</evidence>
<reference evidence="3 4" key="1">
    <citation type="submission" date="2021-06" db="EMBL/GenBank/DDBJ databases">
        <title>Actinoplanes lichenicola sp. nov., and Actinoplanes ovalisporus sp. nov., isolated from lichen in Thailand.</title>
        <authorList>
            <person name="Saeng-In P."/>
            <person name="Kanchanasin P."/>
            <person name="Yuki M."/>
            <person name="Kudo T."/>
            <person name="Ohkuma M."/>
            <person name="Phongsopitanun W."/>
            <person name="Tanasupawat S."/>
        </authorList>
    </citation>
    <scope>NUCLEOTIDE SEQUENCE [LARGE SCALE GENOMIC DNA]</scope>
    <source>
        <strain evidence="3 4">NBRC 110975</strain>
    </source>
</reference>
<feature type="region of interest" description="Disordered" evidence="1">
    <location>
        <begin position="1"/>
        <end position="21"/>
    </location>
</feature>
<dbReference type="EMBL" id="JAHKKG010000001">
    <property type="protein sequence ID" value="MBU2661907.1"/>
    <property type="molecule type" value="Genomic_DNA"/>
</dbReference>
<keyword evidence="2" id="KW-0472">Membrane</keyword>
<proteinExistence type="predicted"/>
<feature type="transmembrane region" description="Helical" evidence="2">
    <location>
        <begin position="41"/>
        <end position="63"/>
    </location>
</feature>
<evidence type="ECO:0000256" key="1">
    <source>
        <dbReference type="SAM" id="MobiDB-lite"/>
    </source>
</evidence>
<evidence type="ECO:0000313" key="3">
    <source>
        <dbReference type="EMBL" id="MBU2661907.1"/>
    </source>
</evidence>
<sequence length="409" mass="42700">MNDDEYGTALLRPLAGEPTSPPRIDVVKAMRDGRRMRRRRWWRGGSALTVAIAAALTGGLLMANQDTPRPQPDLPPDPILPASCTAAELPAGPHKSAEVSGGDGSGAWLVGVSDAHDPTPSVPHSVLVWHDGELVADVRPPGLRKGSIGVRMNDINSSGVAVGSNLEGNSEPWVFADGKVRKLAGGAGEAVAINDAGVIAGQSGGDAKRRPVRWASPTAQPVPLPLPPEVSPLETRITDIAPDGTIAAEVGWRTYLWRPDGTGGFLPLPTVGGKKANGFMPMAFAFGWLYGTVTTPITGPSAPPPGVGGGDTHLYRVEPNTGTWQKLPGDPQQVQVAGTSFGQFMTPKPEVFAGREVLNLPAYGAPVMSGTGNTVVENVSDDARFAAGTVWSGNADPSKPAVPVIWRCR</sequence>